<sequence>MVRVPGSVGDSGFHRESQEDVHGKVEQGKQASSDLGTTMMPLNESRTADQQSVRRNSADGREDDLDPDPDLEDKPLPPQVPAGTPATKQGKRNRTDWSDVRSKLHHIPKDPPVSRSDKKKPKTKIARKKMKAP</sequence>
<protein>
    <submittedName>
        <fullName evidence="2">Uncharacterized protein</fullName>
    </submittedName>
</protein>
<evidence type="ECO:0000313" key="3">
    <source>
        <dbReference type="Proteomes" id="UP000237271"/>
    </source>
</evidence>
<organism evidence="2 3">
    <name type="scientific">Phytophthora palmivora</name>
    <dbReference type="NCBI Taxonomy" id="4796"/>
    <lineage>
        <taxon>Eukaryota</taxon>
        <taxon>Sar</taxon>
        <taxon>Stramenopiles</taxon>
        <taxon>Oomycota</taxon>
        <taxon>Peronosporomycetes</taxon>
        <taxon>Peronosporales</taxon>
        <taxon>Peronosporaceae</taxon>
        <taxon>Phytophthora</taxon>
    </lineage>
</organism>
<proteinExistence type="predicted"/>
<comment type="caution">
    <text evidence="2">The sequence shown here is derived from an EMBL/GenBank/DDBJ whole genome shotgun (WGS) entry which is preliminary data.</text>
</comment>
<feature type="compositionally biased region" description="Polar residues" evidence="1">
    <location>
        <begin position="44"/>
        <end position="55"/>
    </location>
</feature>
<evidence type="ECO:0000313" key="2">
    <source>
        <dbReference type="EMBL" id="POM60971.1"/>
    </source>
</evidence>
<dbReference type="EMBL" id="NCKW01016482">
    <property type="protein sequence ID" value="POM60971.1"/>
    <property type="molecule type" value="Genomic_DNA"/>
</dbReference>
<feature type="compositionally biased region" description="Basic and acidic residues" evidence="1">
    <location>
        <begin position="93"/>
        <end position="102"/>
    </location>
</feature>
<name>A0A2P4X5Z0_9STRA</name>
<feature type="compositionally biased region" description="Acidic residues" evidence="1">
    <location>
        <begin position="61"/>
        <end position="71"/>
    </location>
</feature>
<accession>A0A2P4X5Z0</accession>
<feature type="region of interest" description="Disordered" evidence="1">
    <location>
        <begin position="1"/>
        <end position="133"/>
    </location>
</feature>
<reference evidence="2 3" key="1">
    <citation type="journal article" date="2017" name="Genome Biol. Evol.">
        <title>Phytophthora megakarya and P. palmivora, closely related causal agents of cacao black pod rot, underwent increases in genome sizes and gene numbers by different mechanisms.</title>
        <authorList>
            <person name="Ali S.S."/>
            <person name="Shao J."/>
            <person name="Lary D.J."/>
            <person name="Kronmiller B."/>
            <person name="Shen D."/>
            <person name="Strem M.D."/>
            <person name="Amoako-Attah I."/>
            <person name="Akrofi A.Y."/>
            <person name="Begoude B.A."/>
            <person name="Ten Hoopen G.M."/>
            <person name="Coulibaly K."/>
            <person name="Kebe B.I."/>
            <person name="Melnick R.L."/>
            <person name="Guiltinan M.J."/>
            <person name="Tyler B.M."/>
            <person name="Meinhardt L.W."/>
            <person name="Bailey B.A."/>
        </authorList>
    </citation>
    <scope>NUCLEOTIDE SEQUENCE [LARGE SCALE GENOMIC DNA]</scope>
    <source>
        <strain evidence="3">sbr112.9</strain>
    </source>
</reference>
<dbReference type="Proteomes" id="UP000237271">
    <property type="component" value="Unassembled WGS sequence"/>
</dbReference>
<keyword evidence="3" id="KW-1185">Reference proteome</keyword>
<evidence type="ECO:0000256" key="1">
    <source>
        <dbReference type="SAM" id="MobiDB-lite"/>
    </source>
</evidence>
<feature type="compositionally biased region" description="Basic residues" evidence="1">
    <location>
        <begin position="117"/>
        <end position="133"/>
    </location>
</feature>
<gene>
    <name evidence="2" type="ORF">PHPALM_30088</name>
</gene>
<feature type="compositionally biased region" description="Basic and acidic residues" evidence="1">
    <location>
        <begin position="12"/>
        <end position="27"/>
    </location>
</feature>
<dbReference type="AlphaFoldDB" id="A0A2P4X5Z0"/>